<feature type="transmembrane region" description="Helical" evidence="1">
    <location>
        <begin position="12"/>
        <end position="37"/>
    </location>
</feature>
<organism evidence="2 3">
    <name type="scientific">Vagococcus intermedius</name>
    <dbReference type="NCBI Taxonomy" id="2991418"/>
    <lineage>
        <taxon>Bacteria</taxon>
        <taxon>Bacillati</taxon>
        <taxon>Bacillota</taxon>
        <taxon>Bacilli</taxon>
        <taxon>Lactobacillales</taxon>
        <taxon>Enterococcaceae</taxon>
        <taxon>Vagococcus</taxon>
    </lineage>
</organism>
<dbReference type="InterPro" id="IPR024596">
    <property type="entry name" value="RNApol_su_b/EpuA"/>
</dbReference>
<dbReference type="RefSeq" id="WP_275469898.1">
    <property type="nucleotide sequence ID" value="NZ_CP110232.1"/>
</dbReference>
<gene>
    <name evidence="2" type="ORF">OL234_04145</name>
</gene>
<dbReference type="EMBL" id="CP110232">
    <property type="protein sequence ID" value="WEG74099.1"/>
    <property type="molecule type" value="Genomic_DNA"/>
</dbReference>
<reference evidence="2" key="1">
    <citation type="submission" date="2022-10" db="EMBL/GenBank/DDBJ databases">
        <title>Vagococcus sp. isolated from poultry meat.</title>
        <authorList>
            <person name="Johansson P."/>
            <person name="Bjorkroth J."/>
        </authorList>
    </citation>
    <scope>NUCLEOTIDE SEQUENCE</scope>
    <source>
        <strain evidence="2">STAA11</strain>
    </source>
</reference>
<dbReference type="KEGG" id="vie:OL234_04145"/>
<evidence type="ECO:0000256" key="1">
    <source>
        <dbReference type="SAM" id="Phobius"/>
    </source>
</evidence>
<keyword evidence="1" id="KW-0472">Membrane</keyword>
<accession>A0AAF0I8F4</accession>
<sequence length="59" mass="6797">MGSSTKYVLKQVFKILLIIVLLIALFVIGLMIGYGMIGDGEMNKVFEQETWTHIRDFFK</sequence>
<dbReference type="GO" id="GO:0000428">
    <property type="term" value="C:DNA-directed RNA polymerase complex"/>
    <property type="evidence" value="ECO:0007669"/>
    <property type="project" value="UniProtKB-KW"/>
</dbReference>
<keyword evidence="1" id="KW-0812">Transmembrane</keyword>
<keyword evidence="3" id="KW-1185">Reference proteome</keyword>
<proteinExistence type="predicted"/>
<keyword evidence="2" id="KW-0804">Transcription</keyword>
<keyword evidence="1" id="KW-1133">Transmembrane helix</keyword>
<evidence type="ECO:0000313" key="3">
    <source>
        <dbReference type="Proteomes" id="UP001179647"/>
    </source>
</evidence>
<evidence type="ECO:0000313" key="2">
    <source>
        <dbReference type="EMBL" id="WEG74099.1"/>
    </source>
</evidence>
<keyword evidence="2" id="KW-0240">DNA-directed RNA polymerase</keyword>
<dbReference type="Pfam" id="PF11772">
    <property type="entry name" value="EpuA"/>
    <property type="match status" value="1"/>
</dbReference>
<name>A0AAF0I8F4_9ENTE</name>
<dbReference type="Proteomes" id="UP001179647">
    <property type="component" value="Chromosome"/>
</dbReference>
<protein>
    <submittedName>
        <fullName evidence="2">DNA-directed RNA polymerase subunit beta</fullName>
    </submittedName>
</protein>
<dbReference type="AlphaFoldDB" id="A0AAF0I8F4"/>